<feature type="domain" description="Peptidase M3A/M3B catalytic" evidence="7">
    <location>
        <begin position="203"/>
        <end position="582"/>
    </location>
</feature>
<comment type="function">
    <text evidence="6">Has oligopeptidase activity and degrades a variety of small bioactive peptides.</text>
</comment>
<keyword evidence="5 6" id="KW-0482">Metalloprotease</keyword>
<dbReference type="InterPro" id="IPR034009">
    <property type="entry name" value="M3B_PepF_4"/>
</dbReference>
<dbReference type="Gene3D" id="1.20.140.70">
    <property type="entry name" value="Oligopeptidase f, N-terminal domain"/>
    <property type="match status" value="1"/>
</dbReference>
<keyword evidence="1 6" id="KW-0645">Protease</keyword>
<dbReference type="RefSeq" id="WP_053030931.1">
    <property type="nucleotide sequence ID" value="NZ_CUEE01000010.1"/>
</dbReference>
<evidence type="ECO:0000256" key="4">
    <source>
        <dbReference type="ARBA" id="ARBA00022833"/>
    </source>
</evidence>
<evidence type="ECO:0000256" key="1">
    <source>
        <dbReference type="ARBA" id="ARBA00022670"/>
    </source>
</evidence>
<comment type="caution">
    <text evidence="9">The sequence shown here is derived from an EMBL/GenBank/DDBJ whole genome shotgun (WGS) entry which is preliminary data.</text>
</comment>
<sequence length="603" mass="68938">MTSGLPFRKDVSESEKWNLNDLFESDAHFYETLDNVLNQSKSFNQQYKGKITDATMIKKVLTEFENILIQLDRLGNYAELRLSVDTANTEAQTLSAKLSTNYGKISSQLSFVESEIVLLPEDVIKQAIAESDVPHYLEKLIESKPYQLSPEVEQVLASLSPTFQSAYELYGTTKMLDIAFESFEHNNVTYPMDYATFENEYEDNADPEFRRKSFKSFSNALKKYQHTTAATYNQHVQQEKIEADLRGYDSVIDYLLHDQEVTREMYDRQIDVIMSDLAPVMQKYAKLLQRIHKLDKMRFEDLKVSVDPSYEPEISIEDSKQYIHGALKVLGDDYIQMVEHAYNQRWIDFAQNKGKDTGAYCASPYATHSYVFISWTGKMTETFVLAHELGHAGHFTLAQQHQHLLDSEASMYFVEAPSTMNEMLMANYLFSNSEDPKFKRWVIGSILSRTYYHNMVTHLLEAAYQREVYRKVDNGESLTAPVLNHIMQDVYEQFFGDAVELTDGSELTWMRQPHYYMGLYSYTYSAGLTIGTVVSQKIKQEGQPAVDAWLNTLQAGGSQSPVALAKIAGVDITTDAPLKAAIKYISDLVNEAEQLTDEIEQQG</sequence>
<dbReference type="Proteomes" id="UP000610527">
    <property type="component" value="Unassembled WGS sequence"/>
</dbReference>
<reference evidence="9 10" key="1">
    <citation type="submission" date="2020-06" db="EMBL/GenBank/DDBJ databases">
        <title>Staphylococcus borealis sp. nov. -A novel member of the Staphylococcaceae family isolated from skin and blood in humans.</title>
        <authorList>
            <person name="Pain M."/>
            <person name="Wolden R."/>
            <person name="Jaen-Luchoro D."/>
            <person name="Salva-Serra F."/>
            <person name="Iglesias B.P."/>
            <person name="Karlsson R."/>
            <person name="Klingenberg C."/>
            <person name="Cavanagh J.P."/>
        </authorList>
    </citation>
    <scope>NUCLEOTIDE SEQUENCE [LARGE SCALE GENOMIC DNA]</scope>
    <source>
        <strain evidence="9 10">58-22</strain>
    </source>
</reference>
<evidence type="ECO:0000256" key="5">
    <source>
        <dbReference type="ARBA" id="ARBA00023049"/>
    </source>
</evidence>
<dbReference type="Gene3D" id="1.10.1370.20">
    <property type="entry name" value="Oligoendopeptidase f, C-terminal domain"/>
    <property type="match status" value="1"/>
</dbReference>
<proteinExistence type="inferred from homology"/>
<accession>A0ABX2LMQ1</accession>
<evidence type="ECO:0000259" key="8">
    <source>
        <dbReference type="Pfam" id="PF08439"/>
    </source>
</evidence>
<dbReference type="Pfam" id="PF08439">
    <property type="entry name" value="Peptidase_M3_N"/>
    <property type="match status" value="1"/>
</dbReference>
<dbReference type="InterPro" id="IPR042088">
    <property type="entry name" value="OligoPept_F_C"/>
</dbReference>
<dbReference type="InterPro" id="IPR045090">
    <property type="entry name" value="Pept_M3A_M3B"/>
</dbReference>
<name>A0ABX2LMQ1_9STAP</name>
<evidence type="ECO:0000259" key="7">
    <source>
        <dbReference type="Pfam" id="PF01432"/>
    </source>
</evidence>
<evidence type="ECO:0000256" key="2">
    <source>
        <dbReference type="ARBA" id="ARBA00022723"/>
    </source>
</evidence>
<dbReference type="EMBL" id="JABVEG010000002">
    <property type="protein sequence ID" value="NUI81931.1"/>
    <property type="molecule type" value="Genomic_DNA"/>
</dbReference>
<dbReference type="Pfam" id="PF01432">
    <property type="entry name" value="Peptidase_M3"/>
    <property type="match status" value="1"/>
</dbReference>
<evidence type="ECO:0000256" key="6">
    <source>
        <dbReference type="RuleBase" id="RU368091"/>
    </source>
</evidence>
<dbReference type="InterPro" id="IPR004438">
    <property type="entry name" value="Peptidase_M3B"/>
</dbReference>
<keyword evidence="10" id="KW-1185">Reference proteome</keyword>
<gene>
    <name evidence="9" type="primary">pepF</name>
    <name evidence="9" type="ORF">HUN84_04050</name>
</gene>
<dbReference type="CDD" id="cd09609">
    <property type="entry name" value="M3B_PepF"/>
    <property type="match status" value="1"/>
</dbReference>
<dbReference type="InterPro" id="IPR001567">
    <property type="entry name" value="Pept_M3A_M3B_dom"/>
</dbReference>
<feature type="domain" description="Oligopeptidase F N-terminal" evidence="8">
    <location>
        <begin position="115"/>
        <end position="180"/>
    </location>
</feature>
<dbReference type="EC" id="3.4.24.-" evidence="6"/>
<evidence type="ECO:0000313" key="10">
    <source>
        <dbReference type="Proteomes" id="UP000610527"/>
    </source>
</evidence>
<keyword evidence="4 6" id="KW-0862">Zinc</keyword>
<comment type="similarity">
    <text evidence="6">Belongs to the peptidase M3B family.</text>
</comment>
<protein>
    <recommendedName>
        <fullName evidence="6">Oligopeptidase F</fullName>
        <ecNumber evidence="6">3.4.24.-</ecNumber>
    </recommendedName>
</protein>
<dbReference type="GeneID" id="74187102"/>
<organism evidence="9 10">
    <name type="scientific">Staphylococcus borealis</name>
    <dbReference type="NCBI Taxonomy" id="2742203"/>
    <lineage>
        <taxon>Bacteria</taxon>
        <taxon>Bacillati</taxon>
        <taxon>Bacillota</taxon>
        <taxon>Bacilli</taxon>
        <taxon>Bacillales</taxon>
        <taxon>Staphylococcaceae</taxon>
        <taxon>Staphylococcus</taxon>
    </lineage>
</organism>
<keyword evidence="2 6" id="KW-0479">Metal-binding</keyword>
<dbReference type="NCBIfam" id="TIGR00181">
    <property type="entry name" value="pepF"/>
    <property type="match status" value="1"/>
</dbReference>
<comment type="cofactor">
    <cofactor evidence="6">
        <name>Zn(2+)</name>
        <dbReference type="ChEBI" id="CHEBI:29105"/>
    </cofactor>
    <text evidence="6">Binds 1 zinc ion.</text>
</comment>
<evidence type="ECO:0000256" key="3">
    <source>
        <dbReference type="ARBA" id="ARBA00022801"/>
    </source>
</evidence>
<dbReference type="PANTHER" id="PTHR11804:SF45">
    <property type="entry name" value="SIMILAR TO OLIGOENDOPEPTIDASE"/>
    <property type="match status" value="1"/>
</dbReference>
<dbReference type="SUPFAM" id="SSF55486">
    <property type="entry name" value="Metalloproteases ('zincins'), catalytic domain"/>
    <property type="match status" value="1"/>
</dbReference>
<evidence type="ECO:0000313" key="9">
    <source>
        <dbReference type="EMBL" id="NUI81931.1"/>
    </source>
</evidence>
<keyword evidence="3 6" id="KW-0378">Hydrolase</keyword>
<dbReference type="PANTHER" id="PTHR11804">
    <property type="entry name" value="PROTEASE M3 THIMET OLIGOPEPTIDASE-RELATED"/>
    <property type="match status" value="1"/>
</dbReference>
<dbReference type="InterPro" id="IPR013647">
    <property type="entry name" value="OligopepF_N_dom"/>
</dbReference>